<accession>A0A0A9FY70</accession>
<protein>
    <submittedName>
        <fullName evidence="1">Uncharacterized protein</fullName>
    </submittedName>
</protein>
<reference evidence="1" key="2">
    <citation type="journal article" date="2015" name="Data Brief">
        <title>Shoot transcriptome of the giant reed, Arundo donax.</title>
        <authorList>
            <person name="Barrero R.A."/>
            <person name="Guerrero F.D."/>
            <person name="Moolhuijzen P."/>
            <person name="Goolsby J.A."/>
            <person name="Tidwell J."/>
            <person name="Bellgard S.E."/>
            <person name="Bellgard M.I."/>
        </authorList>
    </citation>
    <scope>NUCLEOTIDE SEQUENCE</scope>
    <source>
        <tissue evidence="1">Shoot tissue taken approximately 20 cm above the soil surface</tissue>
    </source>
</reference>
<dbReference type="AlphaFoldDB" id="A0A0A9FY70"/>
<proteinExistence type="predicted"/>
<name>A0A0A9FY70_ARUDO</name>
<evidence type="ECO:0000313" key="1">
    <source>
        <dbReference type="EMBL" id="JAE15256.1"/>
    </source>
</evidence>
<reference evidence="1" key="1">
    <citation type="submission" date="2014-09" db="EMBL/GenBank/DDBJ databases">
        <authorList>
            <person name="Magalhaes I.L.F."/>
            <person name="Oliveira U."/>
            <person name="Santos F.R."/>
            <person name="Vidigal T.H.D.A."/>
            <person name="Brescovit A.D."/>
            <person name="Santos A.J."/>
        </authorList>
    </citation>
    <scope>NUCLEOTIDE SEQUENCE</scope>
    <source>
        <tissue evidence="1">Shoot tissue taken approximately 20 cm above the soil surface</tissue>
    </source>
</reference>
<organism evidence="1">
    <name type="scientific">Arundo donax</name>
    <name type="common">Giant reed</name>
    <name type="synonym">Donax arundinaceus</name>
    <dbReference type="NCBI Taxonomy" id="35708"/>
    <lineage>
        <taxon>Eukaryota</taxon>
        <taxon>Viridiplantae</taxon>
        <taxon>Streptophyta</taxon>
        <taxon>Embryophyta</taxon>
        <taxon>Tracheophyta</taxon>
        <taxon>Spermatophyta</taxon>
        <taxon>Magnoliopsida</taxon>
        <taxon>Liliopsida</taxon>
        <taxon>Poales</taxon>
        <taxon>Poaceae</taxon>
        <taxon>PACMAD clade</taxon>
        <taxon>Arundinoideae</taxon>
        <taxon>Arundineae</taxon>
        <taxon>Arundo</taxon>
    </lineage>
</organism>
<sequence>MISEGPWLFVGIPDAVKVSDTSGFWINHHFRSHLTRIYIRL</sequence>
<dbReference type="EMBL" id="GBRH01182640">
    <property type="protein sequence ID" value="JAE15256.1"/>
    <property type="molecule type" value="Transcribed_RNA"/>
</dbReference>